<dbReference type="EMBL" id="CP046913">
    <property type="protein sequence ID" value="QGZ60775.1"/>
    <property type="molecule type" value="Genomic_DNA"/>
</dbReference>
<protein>
    <submittedName>
        <fullName evidence="1">Methyltransferase, TIGR04325 family</fullName>
        <ecNumber evidence="1">2.1.1.-</ecNumber>
    </submittedName>
</protein>
<sequence length="248" mass="27991">MIEGTGRTRFGATLVGWMLGYRRSFRTLGEAESAVRPFAKGGHENPANAAWHLDRAAGTSDYAAFYYLRDRLSGVRKIFDMGGNVGNLYYCYRNYLPLRDDVTWTVYDLPENISRGRTLASDRDARNLSFTDDFSNIGEVDLFIASGSLHYFSKPLPELIASIAHRPQYILINRTPLIDGSDFAVVQDVGHIRVACMLYNRAKLIDDFRRLGYGVLGEWRAPEFGIPVPDHPSANVIAYTGLWLERLQ</sequence>
<dbReference type="RefSeq" id="WP_158948624.1">
    <property type="nucleotide sequence ID" value="NZ_CP046913.1"/>
</dbReference>
<dbReference type="OrthoDB" id="8846308at2"/>
<dbReference type="GO" id="GO:0032259">
    <property type="term" value="P:methylation"/>
    <property type="evidence" value="ECO:0007669"/>
    <property type="project" value="UniProtKB-KW"/>
</dbReference>
<evidence type="ECO:0000313" key="1">
    <source>
        <dbReference type="EMBL" id="QGZ60775.1"/>
    </source>
</evidence>
<name>A0A7Z2GFY7_9BURK</name>
<accession>A0A7Z2GFY7</accession>
<dbReference type="EC" id="2.1.1.-" evidence="1"/>
<keyword evidence="1" id="KW-0489">Methyltransferase</keyword>
<dbReference type="Proteomes" id="UP000433577">
    <property type="component" value="Chromosome 1"/>
</dbReference>
<reference evidence="1 2" key="1">
    <citation type="submission" date="2019-12" db="EMBL/GenBank/DDBJ databases">
        <title>Paraburkholderia acidiphila 7Q-K02 sp. nov and Paraburkholderia acidisoli DHF22 sp. nov., two strains isolated from forest soil.</title>
        <authorList>
            <person name="Gao Z."/>
            <person name="Qiu L."/>
        </authorList>
    </citation>
    <scope>NUCLEOTIDE SEQUENCE [LARGE SCALE GENOMIC DNA]</scope>
    <source>
        <strain evidence="1 2">DHF22</strain>
    </source>
</reference>
<evidence type="ECO:0000313" key="2">
    <source>
        <dbReference type="Proteomes" id="UP000433577"/>
    </source>
</evidence>
<gene>
    <name evidence="1" type="ORF">FAZ98_02945</name>
</gene>
<dbReference type="InterPro" id="IPR029063">
    <property type="entry name" value="SAM-dependent_MTases_sf"/>
</dbReference>
<dbReference type="Gene3D" id="3.40.50.150">
    <property type="entry name" value="Vaccinia Virus protein VP39"/>
    <property type="match status" value="1"/>
</dbReference>
<dbReference type="InterPro" id="IPR027612">
    <property type="entry name" value="Put_MTase_LIC12133"/>
</dbReference>
<keyword evidence="2" id="KW-1185">Reference proteome</keyword>
<dbReference type="GO" id="GO:0008168">
    <property type="term" value="F:methyltransferase activity"/>
    <property type="evidence" value="ECO:0007669"/>
    <property type="project" value="UniProtKB-KW"/>
</dbReference>
<organism evidence="1 2">
    <name type="scientific">Paraburkholderia acidisoli</name>
    <dbReference type="NCBI Taxonomy" id="2571748"/>
    <lineage>
        <taxon>Bacteria</taxon>
        <taxon>Pseudomonadati</taxon>
        <taxon>Pseudomonadota</taxon>
        <taxon>Betaproteobacteria</taxon>
        <taxon>Burkholderiales</taxon>
        <taxon>Burkholderiaceae</taxon>
        <taxon>Paraburkholderia</taxon>
    </lineage>
</organism>
<keyword evidence="1" id="KW-0808">Transferase</keyword>
<dbReference type="NCBIfam" id="TIGR04325">
    <property type="entry name" value="MTase_LIC12133"/>
    <property type="match status" value="1"/>
</dbReference>
<proteinExistence type="predicted"/>
<dbReference type="KEGG" id="pacs:FAZ98_02945"/>
<dbReference type="AlphaFoldDB" id="A0A7Z2GFY7"/>
<dbReference type="SUPFAM" id="SSF53335">
    <property type="entry name" value="S-adenosyl-L-methionine-dependent methyltransferases"/>
    <property type="match status" value="1"/>
</dbReference>